<name>A0A2X4WIW2_LEDLE</name>
<dbReference type="RefSeq" id="WP_231955819.1">
    <property type="nucleotide sequence ID" value="NZ_CBCSGM010000001.1"/>
</dbReference>
<dbReference type="Proteomes" id="UP000249134">
    <property type="component" value="Chromosome 1"/>
</dbReference>
<sequence length="48" mass="5594">MDWNDNGNVDVEKAKFLTKIGCFIWIVLGILFFSYQLGYIFHILKKPG</sequence>
<keyword evidence="1" id="KW-0472">Membrane</keyword>
<keyword evidence="1" id="KW-1133">Transmembrane helix</keyword>
<dbReference type="KEGG" id="blen:NCTC4824_02485"/>
<keyword evidence="3" id="KW-1185">Reference proteome</keyword>
<reference evidence="2 3" key="1">
    <citation type="submission" date="2018-06" db="EMBL/GenBank/DDBJ databases">
        <authorList>
            <consortium name="Pathogen Informatics"/>
            <person name="Doyle S."/>
        </authorList>
    </citation>
    <scope>NUCLEOTIDE SEQUENCE [LARGE SCALE GENOMIC DNA]</scope>
    <source>
        <strain evidence="2 3">NCTC4824</strain>
    </source>
</reference>
<keyword evidence="1" id="KW-0812">Transmembrane</keyword>
<dbReference type="EMBL" id="LS483476">
    <property type="protein sequence ID" value="SQI59818.1"/>
    <property type="molecule type" value="Genomic_DNA"/>
</dbReference>
<organism evidence="2 3">
    <name type="scientific">Lederbergia lenta</name>
    <name type="common">Bacillus lentus</name>
    <dbReference type="NCBI Taxonomy" id="1467"/>
    <lineage>
        <taxon>Bacteria</taxon>
        <taxon>Bacillati</taxon>
        <taxon>Bacillota</taxon>
        <taxon>Bacilli</taxon>
        <taxon>Bacillales</taxon>
        <taxon>Bacillaceae</taxon>
        <taxon>Lederbergia</taxon>
    </lineage>
</organism>
<gene>
    <name evidence="2" type="ORF">NCTC4824_02485</name>
</gene>
<protein>
    <submittedName>
        <fullName evidence="2">Uncharacterized protein</fullName>
    </submittedName>
</protein>
<proteinExistence type="predicted"/>
<feature type="transmembrane region" description="Helical" evidence="1">
    <location>
        <begin position="23"/>
        <end position="44"/>
    </location>
</feature>
<evidence type="ECO:0000256" key="1">
    <source>
        <dbReference type="SAM" id="Phobius"/>
    </source>
</evidence>
<dbReference type="AlphaFoldDB" id="A0A2X4WIW2"/>
<evidence type="ECO:0000313" key="3">
    <source>
        <dbReference type="Proteomes" id="UP000249134"/>
    </source>
</evidence>
<evidence type="ECO:0000313" key="2">
    <source>
        <dbReference type="EMBL" id="SQI59818.1"/>
    </source>
</evidence>
<accession>A0A2X4WIW2</accession>